<keyword evidence="4 13" id="KW-1003">Cell membrane</keyword>
<evidence type="ECO:0000256" key="8">
    <source>
        <dbReference type="ARBA" id="ARBA00022723"/>
    </source>
</evidence>
<evidence type="ECO:0000256" key="5">
    <source>
        <dbReference type="ARBA" id="ARBA00022519"/>
    </source>
</evidence>
<dbReference type="GO" id="GO:0009055">
    <property type="term" value="F:electron transfer activity"/>
    <property type="evidence" value="ECO:0007669"/>
    <property type="project" value="UniProtKB-UniRule"/>
</dbReference>
<dbReference type="GO" id="GO:0005886">
    <property type="term" value="C:plasma membrane"/>
    <property type="evidence" value="ECO:0007669"/>
    <property type="project" value="UniProtKB-SubCell"/>
</dbReference>
<keyword evidence="11 13" id="KW-0408">Iron</keyword>
<dbReference type="PIRSF" id="PIRSF006446">
    <property type="entry name" value="Cyt_quinol_oxidase_1"/>
    <property type="match status" value="1"/>
</dbReference>
<dbReference type="GO" id="GO:0046872">
    <property type="term" value="F:metal ion binding"/>
    <property type="evidence" value="ECO:0007669"/>
    <property type="project" value="UniProtKB-UniRule"/>
</dbReference>
<feature type="transmembrane region" description="Helical" evidence="13">
    <location>
        <begin position="317"/>
        <end position="340"/>
    </location>
</feature>
<organism evidence="14">
    <name type="scientific">Desulfacinum infernum</name>
    <dbReference type="NCBI Taxonomy" id="35837"/>
    <lineage>
        <taxon>Bacteria</taxon>
        <taxon>Pseudomonadati</taxon>
        <taxon>Thermodesulfobacteriota</taxon>
        <taxon>Syntrophobacteria</taxon>
        <taxon>Syntrophobacterales</taxon>
        <taxon>Syntrophobacteraceae</taxon>
        <taxon>Desulfacinum</taxon>
    </lineage>
</organism>
<comment type="similarity">
    <text evidence="2 13">Belongs to the cytochrome ubiquinol oxidase subunit 1 family.</text>
</comment>
<comment type="caution">
    <text evidence="14">The sequence shown here is derived from an EMBL/GenBank/DDBJ whole genome shotgun (WGS) entry which is preliminary data.</text>
</comment>
<evidence type="ECO:0000256" key="7">
    <source>
        <dbReference type="ARBA" id="ARBA00022692"/>
    </source>
</evidence>
<accession>A0A832A3G1</accession>
<evidence type="ECO:0000256" key="6">
    <source>
        <dbReference type="ARBA" id="ARBA00022617"/>
    </source>
</evidence>
<keyword evidence="5" id="KW-0997">Cell inner membrane</keyword>
<feature type="transmembrane region" description="Helical" evidence="13">
    <location>
        <begin position="90"/>
        <end position="115"/>
    </location>
</feature>
<name>A0A832A3G1_9BACT</name>
<dbReference type="PANTHER" id="PTHR30365">
    <property type="entry name" value="CYTOCHROME D UBIQUINOL OXIDASE"/>
    <property type="match status" value="1"/>
</dbReference>
<keyword evidence="12 13" id="KW-0472">Membrane</keyword>
<evidence type="ECO:0000256" key="4">
    <source>
        <dbReference type="ARBA" id="ARBA00022475"/>
    </source>
</evidence>
<evidence type="ECO:0000256" key="11">
    <source>
        <dbReference type="ARBA" id="ARBA00023004"/>
    </source>
</evidence>
<evidence type="ECO:0000256" key="13">
    <source>
        <dbReference type="PIRNR" id="PIRNR006446"/>
    </source>
</evidence>
<feature type="transmembrane region" description="Helical" evidence="13">
    <location>
        <begin position="57"/>
        <end position="78"/>
    </location>
</feature>
<evidence type="ECO:0000256" key="9">
    <source>
        <dbReference type="ARBA" id="ARBA00022982"/>
    </source>
</evidence>
<feature type="transmembrane region" description="Helical" evidence="13">
    <location>
        <begin position="16"/>
        <end position="36"/>
    </location>
</feature>
<reference evidence="14" key="1">
    <citation type="journal article" date="2020" name="mSystems">
        <title>Genome- and Community-Level Interaction Insights into Carbon Utilization and Element Cycling Functions of Hydrothermarchaeota in Hydrothermal Sediment.</title>
        <authorList>
            <person name="Zhou Z."/>
            <person name="Liu Y."/>
            <person name="Xu W."/>
            <person name="Pan J."/>
            <person name="Luo Z.H."/>
            <person name="Li M."/>
        </authorList>
    </citation>
    <scope>NUCLEOTIDE SEQUENCE [LARGE SCALE GENOMIC DNA]</scope>
    <source>
        <strain evidence="14">SpSt-456</strain>
    </source>
</reference>
<feature type="transmembrane region" description="Helical" evidence="13">
    <location>
        <begin position="181"/>
        <end position="205"/>
    </location>
</feature>
<dbReference type="GO" id="GO:0016682">
    <property type="term" value="F:oxidoreductase activity, acting on diphenols and related substances as donors, oxygen as acceptor"/>
    <property type="evidence" value="ECO:0007669"/>
    <property type="project" value="TreeGrafter"/>
</dbReference>
<dbReference type="GO" id="GO:0019646">
    <property type="term" value="P:aerobic electron transport chain"/>
    <property type="evidence" value="ECO:0007669"/>
    <property type="project" value="InterPro"/>
</dbReference>
<evidence type="ECO:0000256" key="1">
    <source>
        <dbReference type="ARBA" id="ARBA00004429"/>
    </source>
</evidence>
<feature type="transmembrane region" description="Helical" evidence="13">
    <location>
        <begin position="217"/>
        <end position="237"/>
    </location>
</feature>
<evidence type="ECO:0000256" key="2">
    <source>
        <dbReference type="ARBA" id="ARBA00009819"/>
    </source>
</evidence>
<feature type="transmembrane region" description="Helical" evidence="13">
    <location>
        <begin position="401"/>
        <end position="422"/>
    </location>
</feature>
<protein>
    <submittedName>
        <fullName evidence="14">Cytochrome ubiquinol oxidase subunit I</fullName>
    </submittedName>
</protein>
<evidence type="ECO:0000256" key="12">
    <source>
        <dbReference type="ARBA" id="ARBA00023136"/>
    </source>
</evidence>
<gene>
    <name evidence="14" type="ORF">ENS06_15560</name>
</gene>
<evidence type="ECO:0000313" key="14">
    <source>
        <dbReference type="EMBL" id="HFK98728.1"/>
    </source>
</evidence>
<keyword evidence="8 13" id="KW-0479">Metal-binding</keyword>
<feature type="transmembrane region" description="Helical" evidence="13">
    <location>
        <begin position="127"/>
        <end position="150"/>
    </location>
</feature>
<sequence length="438" mass="48826">MDALLLSRLQFAAATYFHFLFVPLTLGLSILIAIMETRYARSGDEEYRNMARFWGKIFLINFAVGVVTGITLEFQFGTNWSRYSRYVGDIFGSLLAIEATAAFFLESTFIAVWALTWNRLSAKAHAVTIWLVAFASNLSAVWILTANAWMQHPVGYTIRAGRAELTDFFAVVTQPFAWHTILHTLSGAYILSGMFVMGVSAYHLLRRQHVRFFSRSFRMGTVMALIFSVVAVVHGHVQGSEVAKAQPTKLAAMESLWETKQRAPQYLVVIPDEKGERNRLELGAMPGVLSLLAYHDVNATVKGLKDFPKEDRPPVTITFVAFRIMIGLGFLFPVLALWAFWKRNRLLESPRLLKVMLYAIPLPYIASQAGWTVTEVGRQPWVVYGVMRTADAVSPIAPSQVAVSLTAFVVVYSLLGLAAFYLMARHAKQGPAVDVAAS</sequence>
<keyword evidence="10 13" id="KW-1133">Transmembrane helix</keyword>
<keyword evidence="3 13" id="KW-0813">Transport</keyword>
<dbReference type="GO" id="GO:0070069">
    <property type="term" value="C:cytochrome complex"/>
    <property type="evidence" value="ECO:0007669"/>
    <property type="project" value="UniProtKB-UniRule"/>
</dbReference>
<dbReference type="GO" id="GO:0020037">
    <property type="term" value="F:heme binding"/>
    <property type="evidence" value="ECO:0007669"/>
    <property type="project" value="TreeGrafter"/>
</dbReference>
<keyword evidence="6 13" id="KW-0349">Heme</keyword>
<evidence type="ECO:0000256" key="3">
    <source>
        <dbReference type="ARBA" id="ARBA00022448"/>
    </source>
</evidence>
<dbReference type="InterPro" id="IPR002585">
    <property type="entry name" value="Cyt-d_ubiquinol_oxidase_su_1"/>
</dbReference>
<evidence type="ECO:0000256" key="10">
    <source>
        <dbReference type="ARBA" id="ARBA00022989"/>
    </source>
</evidence>
<keyword evidence="7 13" id="KW-0812">Transmembrane</keyword>
<dbReference type="Pfam" id="PF01654">
    <property type="entry name" value="Cyt_bd_oxida_I"/>
    <property type="match status" value="1"/>
</dbReference>
<proteinExistence type="inferred from homology"/>
<keyword evidence="9 13" id="KW-0249">Electron transport</keyword>
<dbReference type="EMBL" id="DSTK01000041">
    <property type="protein sequence ID" value="HFK98728.1"/>
    <property type="molecule type" value="Genomic_DNA"/>
</dbReference>
<dbReference type="AlphaFoldDB" id="A0A832A3G1"/>
<comment type="subcellular location">
    <subcellularLocation>
        <location evidence="1">Cell inner membrane</location>
        <topology evidence="1">Multi-pass membrane protein</topology>
    </subcellularLocation>
</comment>
<dbReference type="PANTHER" id="PTHR30365:SF0">
    <property type="entry name" value="CYTOCHROME BD-I UBIQUINOL OXIDASE SUBUNIT 1"/>
    <property type="match status" value="1"/>
</dbReference>